<dbReference type="EMBL" id="CAEZUL010000001">
    <property type="protein sequence ID" value="CAB4588770.1"/>
    <property type="molecule type" value="Genomic_DNA"/>
</dbReference>
<proteinExistence type="predicted"/>
<gene>
    <name evidence="1" type="ORF">UFOPK1808_00027</name>
</gene>
<evidence type="ECO:0000313" key="1">
    <source>
        <dbReference type="EMBL" id="CAB4588770.1"/>
    </source>
</evidence>
<sequence>MSRRFGFGRKSNSGEDGTGWIYADLFLALTIVGLGSAVITSSSPSPSAADAPKIFQLSCAEFSVPVPANISAAAGGKQIEGAIGAEIAKRGWAPESSKPGFAIVMGGFEGAEGPGAGDGRAKALLGRLRASSPLLKQIEMRTAGARSVRVNGSEVSVGGAGSFLMVVYLLFSGPQLTEDCTR</sequence>
<reference evidence="1" key="1">
    <citation type="submission" date="2020-05" db="EMBL/GenBank/DDBJ databases">
        <authorList>
            <person name="Chiriac C."/>
            <person name="Salcher M."/>
            <person name="Ghai R."/>
            <person name="Kavagutti S V."/>
        </authorList>
    </citation>
    <scope>NUCLEOTIDE SEQUENCE</scope>
</reference>
<name>A0A6J6FJK8_9ZZZZ</name>
<organism evidence="1">
    <name type="scientific">freshwater metagenome</name>
    <dbReference type="NCBI Taxonomy" id="449393"/>
    <lineage>
        <taxon>unclassified sequences</taxon>
        <taxon>metagenomes</taxon>
        <taxon>ecological metagenomes</taxon>
    </lineage>
</organism>
<dbReference type="AlphaFoldDB" id="A0A6J6FJK8"/>
<accession>A0A6J6FJK8</accession>
<protein>
    <submittedName>
        <fullName evidence="1">Unannotated protein</fullName>
    </submittedName>
</protein>